<sequence length="836" mass="89152">MATKHTRLVSLFAAGSICAVAFTLASPALAQGAPQAQAEGGSNQAGDANKTSEIVVTAQFREQRLQDTPIAITAISGDTLEQRSAGALTDIANSTPSVVLRPASAAFGNSITASIRGFGQIDFNPAYEPGVGLYIDDVYYPRLTGANFDLMDVERVEVLRGPQGTLTGRNSEGGAIRFISRKPTGEGGGYLSATYGIRNRVNLRASADFTIAKDLFARVSGTFADQGGFVDVIDYGCANPSSGVPATTGGTKCKKYKLGDVGYSALRGILRYNPSDRVDIMFSADYTKDSHNNGAEVLLYANNANPNTRTVNGLSYDSRFICGRWCNYTSTGQEAGAFVAGLIPPLNGLPLAATTGQQSSDYEGWGVSGNVDLSLSDSLKLTSITAYRGWKSSFSIDNDLSPARVGFGNNELTHWFWSQELRLNAKLGEMADATLGGYYSDEKTTYYTLQDIRYVAAGPLPIFPLQFIGNDPVRTKSKAVFGTVIVRPTDALTVTAGVRYTKDEKAYTFYRFNLDGKTINPFLDAVGAANGIGYSGPNGTALSGRTALFSGDRFDYRISADYRFSPEVLAYATISTGYKAGGVGPRPFNAAQARGFGPETLTSYEIGLKTDLLDRRVRLNLAGFFNDFKNAQLTLLSCPQFGGPGPCALPQNAGNAEVKGVEAELFARPVDGFQLDASISYIDWKWKCVNPAVVGGASGPCSSDPAVVGLLAQNPRGLIQTKWSVGMQYEADLGSSGSLTPRFDINYQSGLAGADVAPVAGSPSAIFGQVPSFTISNARLTWLNERKDVSVALEVTNLFNKYYFLSKFDLTGAGAGAITGQPGRPREWGVTVKKKF</sequence>
<keyword evidence="13" id="KW-0732">Signal</keyword>
<dbReference type="InterPro" id="IPR036942">
    <property type="entry name" value="Beta-barrel_TonB_sf"/>
</dbReference>
<dbReference type="Pfam" id="PF07715">
    <property type="entry name" value="Plug"/>
    <property type="match status" value="1"/>
</dbReference>
<keyword evidence="2 11" id="KW-0813">Transport</keyword>
<evidence type="ECO:0000256" key="13">
    <source>
        <dbReference type="SAM" id="SignalP"/>
    </source>
</evidence>
<dbReference type="PROSITE" id="PS52016">
    <property type="entry name" value="TONB_DEPENDENT_REC_3"/>
    <property type="match status" value="1"/>
</dbReference>
<feature type="signal peptide" evidence="13">
    <location>
        <begin position="1"/>
        <end position="30"/>
    </location>
</feature>
<evidence type="ECO:0000259" key="14">
    <source>
        <dbReference type="Pfam" id="PF00593"/>
    </source>
</evidence>
<dbReference type="EMBL" id="JACLAU010000005">
    <property type="protein sequence ID" value="MBC2651204.1"/>
    <property type="molecule type" value="Genomic_DNA"/>
</dbReference>
<evidence type="ECO:0000313" key="17">
    <source>
        <dbReference type="Proteomes" id="UP000520156"/>
    </source>
</evidence>
<feature type="chain" id="PRO_5031289136" evidence="13">
    <location>
        <begin position="31"/>
        <end position="836"/>
    </location>
</feature>
<dbReference type="GO" id="GO:0009279">
    <property type="term" value="C:cell outer membrane"/>
    <property type="evidence" value="ECO:0007669"/>
    <property type="project" value="UniProtKB-SubCell"/>
</dbReference>
<evidence type="ECO:0000256" key="2">
    <source>
        <dbReference type="ARBA" id="ARBA00022448"/>
    </source>
</evidence>
<comment type="caution">
    <text evidence="16">The sequence shown here is derived from an EMBL/GenBank/DDBJ whole genome shotgun (WGS) entry which is preliminary data.</text>
</comment>
<dbReference type="Proteomes" id="UP000520156">
    <property type="component" value="Unassembled WGS sequence"/>
</dbReference>
<dbReference type="Gene3D" id="2.40.170.20">
    <property type="entry name" value="TonB-dependent receptor, beta-barrel domain"/>
    <property type="match status" value="1"/>
</dbReference>
<gene>
    <name evidence="16" type="ORF">H7F49_05775</name>
</gene>
<keyword evidence="4" id="KW-0410">Iron transport</keyword>
<evidence type="ECO:0000256" key="12">
    <source>
        <dbReference type="RuleBase" id="RU003357"/>
    </source>
</evidence>
<name>A0A7X1F6K7_9SPHN</name>
<keyword evidence="5 11" id="KW-0812">Transmembrane</keyword>
<accession>A0A7X1F6K7</accession>
<keyword evidence="7" id="KW-0406">Ion transport</keyword>
<evidence type="ECO:0000256" key="5">
    <source>
        <dbReference type="ARBA" id="ARBA00022692"/>
    </source>
</evidence>
<reference evidence="16 17" key="1">
    <citation type="submission" date="2020-08" db="EMBL/GenBank/DDBJ databases">
        <title>The genome sequence of Novosphingobium flavum 4Y4.</title>
        <authorList>
            <person name="Liu Y."/>
        </authorList>
    </citation>
    <scope>NUCLEOTIDE SEQUENCE [LARGE SCALE GENOMIC DNA]</scope>
    <source>
        <strain evidence="16 17">4Y4</strain>
    </source>
</reference>
<dbReference type="InterPro" id="IPR012910">
    <property type="entry name" value="Plug_dom"/>
</dbReference>
<evidence type="ECO:0000313" key="16">
    <source>
        <dbReference type="EMBL" id="MBC2651204.1"/>
    </source>
</evidence>
<dbReference type="AlphaFoldDB" id="A0A7X1F6K7"/>
<keyword evidence="9 11" id="KW-0472">Membrane</keyword>
<evidence type="ECO:0000256" key="4">
    <source>
        <dbReference type="ARBA" id="ARBA00022496"/>
    </source>
</evidence>
<keyword evidence="10 11" id="KW-0998">Cell outer membrane</keyword>
<dbReference type="InterPro" id="IPR000531">
    <property type="entry name" value="Beta-barrel_TonB"/>
</dbReference>
<dbReference type="InterPro" id="IPR039426">
    <property type="entry name" value="TonB-dep_rcpt-like"/>
</dbReference>
<evidence type="ECO:0000256" key="9">
    <source>
        <dbReference type="ARBA" id="ARBA00023136"/>
    </source>
</evidence>
<evidence type="ECO:0000256" key="11">
    <source>
        <dbReference type="PROSITE-ProRule" id="PRU01360"/>
    </source>
</evidence>
<evidence type="ECO:0000256" key="3">
    <source>
        <dbReference type="ARBA" id="ARBA00022452"/>
    </source>
</evidence>
<dbReference type="PANTHER" id="PTHR32552:SF81">
    <property type="entry name" value="TONB-DEPENDENT OUTER MEMBRANE RECEPTOR"/>
    <property type="match status" value="1"/>
</dbReference>
<organism evidence="16 17">
    <name type="scientific">Novosphingobium aerophilum</name>
    <dbReference type="NCBI Taxonomy" id="2839843"/>
    <lineage>
        <taxon>Bacteria</taxon>
        <taxon>Pseudomonadati</taxon>
        <taxon>Pseudomonadota</taxon>
        <taxon>Alphaproteobacteria</taxon>
        <taxon>Sphingomonadales</taxon>
        <taxon>Sphingomonadaceae</taxon>
        <taxon>Novosphingobium</taxon>
    </lineage>
</organism>
<feature type="domain" description="TonB-dependent receptor-like beta-barrel" evidence="14">
    <location>
        <begin position="320"/>
        <end position="798"/>
    </location>
</feature>
<keyword evidence="3 11" id="KW-1134">Transmembrane beta strand</keyword>
<keyword evidence="17" id="KW-1185">Reference proteome</keyword>
<proteinExistence type="inferred from homology"/>
<evidence type="ECO:0000256" key="1">
    <source>
        <dbReference type="ARBA" id="ARBA00004571"/>
    </source>
</evidence>
<keyword evidence="16" id="KW-0675">Receptor</keyword>
<dbReference type="SUPFAM" id="SSF56935">
    <property type="entry name" value="Porins"/>
    <property type="match status" value="1"/>
</dbReference>
<evidence type="ECO:0000256" key="6">
    <source>
        <dbReference type="ARBA" id="ARBA00023004"/>
    </source>
</evidence>
<evidence type="ECO:0000256" key="7">
    <source>
        <dbReference type="ARBA" id="ARBA00023065"/>
    </source>
</evidence>
<dbReference type="Pfam" id="PF00593">
    <property type="entry name" value="TonB_dep_Rec_b-barrel"/>
    <property type="match status" value="1"/>
</dbReference>
<evidence type="ECO:0000256" key="8">
    <source>
        <dbReference type="ARBA" id="ARBA00023077"/>
    </source>
</evidence>
<evidence type="ECO:0000259" key="15">
    <source>
        <dbReference type="Pfam" id="PF07715"/>
    </source>
</evidence>
<protein>
    <submittedName>
        <fullName evidence="16">TonB-dependent receptor</fullName>
    </submittedName>
</protein>
<keyword evidence="6" id="KW-0408">Iron</keyword>
<feature type="domain" description="TonB-dependent receptor plug" evidence="15">
    <location>
        <begin position="65"/>
        <end position="175"/>
    </location>
</feature>
<evidence type="ECO:0000256" key="10">
    <source>
        <dbReference type="ARBA" id="ARBA00023237"/>
    </source>
</evidence>
<comment type="subcellular location">
    <subcellularLocation>
        <location evidence="1 11">Cell outer membrane</location>
        <topology evidence="1 11">Multi-pass membrane protein</topology>
    </subcellularLocation>
</comment>
<keyword evidence="8 12" id="KW-0798">TonB box</keyword>
<dbReference type="GO" id="GO:0006826">
    <property type="term" value="P:iron ion transport"/>
    <property type="evidence" value="ECO:0007669"/>
    <property type="project" value="UniProtKB-KW"/>
</dbReference>
<comment type="similarity">
    <text evidence="11 12">Belongs to the TonB-dependent receptor family.</text>
</comment>
<dbReference type="PANTHER" id="PTHR32552">
    <property type="entry name" value="FERRICHROME IRON RECEPTOR-RELATED"/>
    <property type="match status" value="1"/>
</dbReference>